<reference evidence="2 3" key="1">
    <citation type="submission" date="2016-10" db="EMBL/GenBank/DDBJ databases">
        <authorList>
            <person name="de Groot N.N."/>
        </authorList>
    </citation>
    <scope>NUCLEOTIDE SEQUENCE [LARGE SCALE GENOMIC DNA]</scope>
    <source>
        <strain evidence="2 3">CGMCC 4.2026</strain>
    </source>
</reference>
<dbReference type="RefSeq" id="WP_245791692.1">
    <property type="nucleotide sequence ID" value="NZ_FODD01000039.1"/>
</dbReference>
<dbReference type="Proteomes" id="UP000181951">
    <property type="component" value="Unassembled WGS sequence"/>
</dbReference>
<dbReference type="STRING" id="310780.SAMN05216267_103917"/>
<organism evidence="2 3">
    <name type="scientific">Actinacidiphila rubida</name>
    <dbReference type="NCBI Taxonomy" id="310780"/>
    <lineage>
        <taxon>Bacteria</taxon>
        <taxon>Bacillati</taxon>
        <taxon>Actinomycetota</taxon>
        <taxon>Actinomycetes</taxon>
        <taxon>Kitasatosporales</taxon>
        <taxon>Streptomycetaceae</taxon>
        <taxon>Actinacidiphila</taxon>
    </lineage>
</organism>
<dbReference type="Pfam" id="PF03771">
    <property type="entry name" value="SPDY"/>
    <property type="match status" value="2"/>
</dbReference>
<name>A0A1H8S5H1_9ACTN</name>
<evidence type="ECO:0000313" key="2">
    <source>
        <dbReference type="EMBL" id="SEO73403.1"/>
    </source>
</evidence>
<dbReference type="AlphaFoldDB" id="A0A1H8S5H1"/>
<dbReference type="EMBL" id="FODD01000039">
    <property type="protein sequence ID" value="SEO73403.1"/>
    <property type="molecule type" value="Genomic_DNA"/>
</dbReference>
<accession>A0A1H8S5H1</accession>
<proteinExistence type="predicted"/>
<evidence type="ECO:0000259" key="1">
    <source>
        <dbReference type="Pfam" id="PF03771"/>
    </source>
</evidence>
<feature type="domain" description="DUF317" evidence="1">
    <location>
        <begin position="138"/>
        <end position="192"/>
    </location>
</feature>
<protein>
    <recommendedName>
        <fullName evidence="1">DUF317 domain-containing protein</fullName>
    </recommendedName>
</protein>
<keyword evidence="3" id="KW-1185">Reference proteome</keyword>
<dbReference type="InterPro" id="IPR005523">
    <property type="entry name" value="DUF317_SPDY"/>
</dbReference>
<sequence length="242" mass="26776">MTACAPDARVMVSPRYMAGAGDRFADVLGPLIHLFGWRHEHDPATGNVTMDSPEGSVFIDFRPLHPLGHWVTVTHHEPYWEAVFSRQTPLEAVAAVTQALPHLLGDRRHSDRIPITEMPLDRLADLHGWAAGGNGILTSPDHYCRLEHTPGQEIGWQVEHVYFENAPLATFTQDTPEVIVRQFFAYLAAPALVERSFGDVPLSTRHEASARVAPVRPAGMDTALVQALDRLLGPPGRPGRRR</sequence>
<feature type="domain" description="DUF317" evidence="1">
    <location>
        <begin position="52"/>
        <end position="100"/>
    </location>
</feature>
<evidence type="ECO:0000313" key="3">
    <source>
        <dbReference type="Proteomes" id="UP000181951"/>
    </source>
</evidence>
<gene>
    <name evidence="2" type="ORF">SAMN05216267_103917</name>
</gene>